<name>A0A5N5FTH7_9ROSA</name>
<dbReference type="AlphaFoldDB" id="A0A5N5FTH7"/>
<dbReference type="Proteomes" id="UP000327157">
    <property type="component" value="Chromosome 11"/>
</dbReference>
<accession>A0A5N5FTH7</accession>
<sequence>MKRILGRYGGCIKRRPTGNTIRATSLVVQLAISKRSKSSFGSEESSKKADLIGLDVAFINLSPTGLGDAANMNTDDKL</sequence>
<comment type="caution">
    <text evidence="1">The sequence shown here is derived from an EMBL/GenBank/DDBJ whole genome shotgun (WGS) entry which is preliminary data.</text>
</comment>
<gene>
    <name evidence="1" type="ORF">D8674_006165</name>
</gene>
<organism evidence="1 2">
    <name type="scientific">Pyrus ussuriensis x Pyrus communis</name>
    <dbReference type="NCBI Taxonomy" id="2448454"/>
    <lineage>
        <taxon>Eukaryota</taxon>
        <taxon>Viridiplantae</taxon>
        <taxon>Streptophyta</taxon>
        <taxon>Embryophyta</taxon>
        <taxon>Tracheophyta</taxon>
        <taxon>Spermatophyta</taxon>
        <taxon>Magnoliopsida</taxon>
        <taxon>eudicotyledons</taxon>
        <taxon>Gunneridae</taxon>
        <taxon>Pentapetalae</taxon>
        <taxon>rosids</taxon>
        <taxon>fabids</taxon>
        <taxon>Rosales</taxon>
        <taxon>Rosaceae</taxon>
        <taxon>Amygdaloideae</taxon>
        <taxon>Maleae</taxon>
        <taxon>Pyrus</taxon>
    </lineage>
</organism>
<reference evidence="1 2" key="3">
    <citation type="submission" date="2019-11" db="EMBL/GenBank/DDBJ databases">
        <title>A de novo genome assembly of a pear dwarfing rootstock.</title>
        <authorList>
            <person name="Wang F."/>
            <person name="Wang J."/>
            <person name="Li S."/>
            <person name="Zhang Y."/>
            <person name="Fang M."/>
            <person name="Ma L."/>
            <person name="Zhao Y."/>
            <person name="Jiang S."/>
        </authorList>
    </citation>
    <scope>NUCLEOTIDE SEQUENCE [LARGE SCALE GENOMIC DNA]</scope>
    <source>
        <strain evidence="1">S2</strain>
        <tissue evidence="1">Leaf</tissue>
    </source>
</reference>
<reference evidence="1 2" key="1">
    <citation type="submission" date="2019-09" db="EMBL/GenBank/DDBJ databases">
        <authorList>
            <person name="Ou C."/>
        </authorList>
    </citation>
    <scope>NUCLEOTIDE SEQUENCE [LARGE SCALE GENOMIC DNA]</scope>
    <source>
        <strain evidence="1">S2</strain>
        <tissue evidence="1">Leaf</tissue>
    </source>
</reference>
<evidence type="ECO:0000313" key="2">
    <source>
        <dbReference type="Proteomes" id="UP000327157"/>
    </source>
</evidence>
<reference evidence="2" key="2">
    <citation type="submission" date="2019-10" db="EMBL/GenBank/DDBJ databases">
        <title>A de novo genome assembly of a pear dwarfing rootstock.</title>
        <authorList>
            <person name="Wang F."/>
            <person name="Wang J."/>
            <person name="Li S."/>
            <person name="Zhang Y."/>
            <person name="Fang M."/>
            <person name="Ma L."/>
            <person name="Zhao Y."/>
            <person name="Jiang S."/>
        </authorList>
    </citation>
    <scope>NUCLEOTIDE SEQUENCE [LARGE SCALE GENOMIC DNA]</scope>
</reference>
<keyword evidence="2" id="KW-1185">Reference proteome</keyword>
<evidence type="ECO:0000313" key="1">
    <source>
        <dbReference type="EMBL" id="KAB2606448.1"/>
    </source>
</evidence>
<protein>
    <submittedName>
        <fullName evidence="1">Uncharacterized protein</fullName>
    </submittedName>
</protein>
<proteinExistence type="predicted"/>
<dbReference type="EMBL" id="SMOL01000559">
    <property type="protein sequence ID" value="KAB2606448.1"/>
    <property type="molecule type" value="Genomic_DNA"/>
</dbReference>